<keyword evidence="5" id="KW-0862">Zinc</keyword>
<dbReference type="InterPro" id="IPR001405">
    <property type="entry name" value="UPF0758"/>
</dbReference>
<dbReference type="PANTHER" id="PTHR30471:SF3">
    <property type="entry name" value="UPF0758 PROTEIN YEES-RELATED"/>
    <property type="match status" value="1"/>
</dbReference>
<reference evidence="9 10" key="1">
    <citation type="submission" date="2013-06" db="EMBL/GenBank/DDBJ databases">
        <authorList>
            <person name="Weinstock G."/>
            <person name="Sodergren E."/>
            <person name="Lobos E.A."/>
            <person name="Fulton L."/>
            <person name="Fulton R."/>
            <person name="Courtney L."/>
            <person name="Fronick C."/>
            <person name="O'Laughlin M."/>
            <person name="Godfrey J."/>
            <person name="Wilson R.M."/>
            <person name="Miner T."/>
            <person name="Farmer C."/>
            <person name="Delehaunty K."/>
            <person name="Cordes M."/>
            <person name="Minx P."/>
            <person name="Tomlinson C."/>
            <person name="Chen J."/>
            <person name="Wollam A."/>
            <person name="Pepin K.H."/>
            <person name="Bhonagiri V."/>
            <person name="Zhang X."/>
            <person name="Warren W."/>
            <person name="Mitreva M."/>
            <person name="Mardis E.R."/>
            <person name="Wilson R.K."/>
        </authorList>
    </citation>
    <scope>NUCLEOTIDE SEQUENCE [LARGE SCALE GENOMIC DNA]</scope>
    <source>
        <strain evidence="9 10">RP2S-4</strain>
    </source>
</reference>
<dbReference type="SUPFAM" id="SSF47781">
    <property type="entry name" value="RuvA domain 2-like"/>
    <property type="match status" value="1"/>
</dbReference>
<dbReference type="InterPro" id="IPR025657">
    <property type="entry name" value="RadC_JAB"/>
</dbReference>
<dbReference type="Gene3D" id="1.10.150.20">
    <property type="entry name" value="5' to 3' exonuclease, C-terminal subdomain"/>
    <property type="match status" value="1"/>
</dbReference>
<feature type="domain" description="MPN" evidence="8">
    <location>
        <begin position="115"/>
        <end position="237"/>
    </location>
</feature>
<dbReference type="Proteomes" id="UP000015750">
    <property type="component" value="Unassembled WGS sequence"/>
</dbReference>
<dbReference type="InterPro" id="IPR046778">
    <property type="entry name" value="UPF0758_N"/>
</dbReference>
<name>A0ABC9TK04_ENTFL</name>
<dbReference type="GO" id="GO:0046872">
    <property type="term" value="F:metal ion binding"/>
    <property type="evidence" value="ECO:0007669"/>
    <property type="project" value="UniProtKB-KW"/>
</dbReference>
<dbReference type="PROSITE" id="PS50249">
    <property type="entry name" value="MPN"/>
    <property type="match status" value="1"/>
</dbReference>
<dbReference type="Pfam" id="PF04002">
    <property type="entry name" value="RadC"/>
    <property type="match status" value="1"/>
</dbReference>
<keyword evidence="2" id="KW-0645">Protease</keyword>
<evidence type="ECO:0000256" key="3">
    <source>
        <dbReference type="ARBA" id="ARBA00022723"/>
    </source>
</evidence>
<evidence type="ECO:0000313" key="10">
    <source>
        <dbReference type="Proteomes" id="UP000015750"/>
    </source>
</evidence>
<evidence type="ECO:0000313" key="9">
    <source>
        <dbReference type="EMBL" id="EPI09428.1"/>
    </source>
</evidence>
<protein>
    <submittedName>
        <fullName evidence="9">DNA repair protein RadC</fullName>
    </submittedName>
</protein>
<evidence type="ECO:0000256" key="4">
    <source>
        <dbReference type="ARBA" id="ARBA00022801"/>
    </source>
</evidence>
<dbReference type="EMBL" id="ATIR01000031">
    <property type="protein sequence ID" value="EPI09428.1"/>
    <property type="molecule type" value="Genomic_DNA"/>
</dbReference>
<dbReference type="AlphaFoldDB" id="A0ABC9TK04"/>
<dbReference type="NCBIfam" id="TIGR00608">
    <property type="entry name" value="radc"/>
    <property type="match status" value="1"/>
</dbReference>
<keyword evidence="6" id="KW-0482">Metalloprotease</keyword>
<dbReference type="NCBIfam" id="NF000642">
    <property type="entry name" value="PRK00024.1"/>
    <property type="match status" value="1"/>
</dbReference>
<comment type="caution">
    <text evidence="9">The sequence shown here is derived from an EMBL/GenBank/DDBJ whole genome shotgun (WGS) entry which is preliminary data.</text>
</comment>
<comment type="similarity">
    <text evidence="1 7">Belongs to the UPF0758 family.</text>
</comment>
<evidence type="ECO:0000259" key="8">
    <source>
        <dbReference type="PROSITE" id="PS50249"/>
    </source>
</evidence>
<gene>
    <name evidence="9" type="ORF">D358_01173</name>
</gene>
<evidence type="ECO:0000256" key="7">
    <source>
        <dbReference type="RuleBase" id="RU003797"/>
    </source>
</evidence>
<dbReference type="InterPro" id="IPR010994">
    <property type="entry name" value="RuvA_2-like"/>
</dbReference>
<dbReference type="InterPro" id="IPR037518">
    <property type="entry name" value="MPN"/>
</dbReference>
<dbReference type="PROSITE" id="PS01302">
    <property type="entry name" value="UPF0758"/>
    <property type="match status" value="1"/>
</dbReference>
<dbReference type="Pfam" id="PF20582">
    <property type="entry name" value="UPF0758_N"/>
    <property type="match status" value="1"/>
</dbReference>
<sequence>MTSKGGFFMQVSDLFIREMPSDCLPRERLLAIGEKALSNQELLAILLRTGSKEADVMTVAATLLKQFKQLSYLQQATLNELMAIKGIGQVKAIELRAAIELGCRIYQSSQIKFGKVTSSQQVAQRLLQEMKGLQQEHLICIYLNTKNDIIQQKTIFKGSLNQSIAHPREIFREAVKYSSARILLAHNHPSGNPTPSPQDIQFTKRMEECGEMMGIQLLDHIIVGDSGYISLREENFFASE</sequence>
<evidence type="ECO:0000256" key="5">
    <source>
        <dbReference type="ARBA" id="ARBA00022833"/>
    </source>
</evidence>
<organism evidence="9 10">
    <name type="scientific">Enterococcus faecalis RP2S-4</name>
    <dbReference type="NCBI Taxonomy" id="1244145"/>
    <lineage>
        <taxon>Bacteria</taxon>
        <taxon>Bacillati</taxon>
        <taxon>Bacillota</taxon>
        <taxon>Bacilli</taxon>
        <taxon>Lactobacillales</taxon>
        <taxon>Enterococcaceae</taxon>
        <taxon>Enterococcus</taxon>
    </lineage>
</organism>
<keyword evidence="4" id="KW-0378">Hydrolase</keyword>
<dbReference type="Gene3D" id="3.40.140.10">
    <property type="entry name" value="Cytidine Deaminase, domain 2"/>
    <property type="match status" value="1"/>
</dbReference>
<dbReference type="InterPro" id="IPR020891">
    <property type="entry name" value="UPF0758_CS"/>
</dbReference>
<dbReference type="GO" id="GO:0006508">
    <property type="term" value="P:proteolysis"/>
    <property type="evidence" value="ECO:0007669"/>
    <property type="project" value="UniProtKB-KW"/>
</dbReference>
<evidence type="ECO:0000256" key="1">
    <source>
        <dbReference type="ARBA" id="ARBA00010243"/>
    </source>
</evidence>
<accession>A0ABC9TK04</accession>
<proteinExistence type="inferred from homology"/>
<evidence type="ECO:0000256" key="2">
    <source>
        <dbReference type="ARBA" id="ARBA00022670"/>
    </source>
</evidence>
<dbReference type="CDD" id="cd08071">
    <property type="entry name" value="MPN_DUF2466"/>
    <property type="match status" value="1"/>
</dbReference>
<keyword evidence="3" id="KW-0479">Metal-binding</keyword>
<dbReference type="PANTHER" id="PTHR30471">
    <property type="entry name" value="DNA REPAIR PROTEIN RADC"/>
    <property type="match status" value="1"/>
</dbReference>
<evidence type="ECO:0000256" key="6">
    <source>
        <dbReference type="ARBA" id="ARBA00023049"/>
    </source>
</evidence>
<dbReference type="GO" id="GO:0008237">
    <property type="term" value="F:metallopeptidase activity"/>
    <property type="evidence" value="ECO:0007669"/>
    <property type="project" value="UniProtKB-KW"/>
</dbReference>